<dbReference type="EMBL" id="CP042344">
    <property type="protein sequence ID" value="QEA14169.1"/>
    <property type="molecule type" value="Genomic_DNA"/>
</dbReference>
<keyword evidence="4" id="KW-1185">Reference proteome</keyword>
<evidence type="ECO:0000313" key="4">
    <source>
        <dbReference type="Proteomes" id="UP000321199"/>
    </source>
</evidence>
<protein>
    <submittedName>
        <fullName evidence="3">Uncharacterized protein</fullName>
    </submittedName>
</protein>
<dbReference type="Proteomes" id="UP000321199">
    <property type="component" value="Chromosome"/>
</dbReference>
<dbReference type="AlphaFoldDB" id="A0A5B8RX12"/>
<accession>A0A5B8RX12</accession>
<dbReference type="OrthoDB" id="8565731at2"/>
<evidence type="ECO:0000256" key="2">
    <source>
        <dbReference type="SAM" id="Phobius"/>
    </source>
</evidence>
<proteinExistence type="predicted"/>
<dbReference type="KEGG" id="cof:FOZ74_14665"/>
<dbReference type="RefSeq" id="WP_146913750.1">
    <property type="nucleotide sequence ID" value="NZ_CP042344.1"/>
</dbReference>
<gene>
    <name evidence="3" type="ORF">FOZ74_14665</name>
</gene>
<keyword evidence="2" id="KW-0472">Membrane</keyword>
<keyword evidence="2" id="KW-1133">Transmembrane helix</keyword>
<feature type="region of interest" description="Disordered" evidence="1">
    <location>
        <begin position="59"/>
        <end position="95"/>
    </location>
</feature>
<name>A0A5B8RX12_9BURK</name>
<evidence type="ECO:0000256" key="1">
    <source>
        <dbReference type="SAM" id="MobiDB-lite"/>
    </source>
</evidence>
<keyword evidence="2" id="KW-0812">Transmembrane</keyword>
<sequence length="95" mass="9766">MLLVLVAWLYVTVLMALAEATAPRGSLAGALATLVFYGLLPGALMGYFLLRARRKRRSADAQGAAPPPSGLQPDTGGHAPAAAQGDGVAPVREEP</sequence>
<reference evidence="3 4" key="1">
    <citation type="submission" date="2019-07" db="EMBL/GenBank/DDBJ databases">
        <title>Complete genome sequence of Comamonas sp. NLF 7-7 isolated from livestock.</title>
        <authorList>
            <person name="Kim D.H."/>
            <person name="Kim J.G."/>
        </authorList>
    </citation>
    <scope>NUCLEOTIDE SEQUENCE [LARGE SCALE GENOMIC DNA]</scope>
    <source>
        <strain evidence="3 4">NLF 7-7</strain>
    </source>
</reference>
<organism evidence="3 4">
    <name type="scientific">Comamonas flocculans</name>
    <dbReference type="NCBI Taxonomy" id="2597701"/>
    <lineage>
        <taxon>Bacteria</taxon>
        <taxon>Pseudomonadati</taxon>
        <taxon>Pseudomonadota</taxon>
        <taxon>Betaproteobacteria</taxon>
        <taxon>Burkholderiales</taxon>
        <taxon>Comamonadaceae</taxon>
        <taxon>Comamonas</taxon>
    </lineage>
</organism>
<feature type="transmembrane region" description="Helical" evidence="2">
    <location>
        <begin position="28"/>
        <end position="50"/>
    </location>
</feature>
<evidence type="ECO:0000313" key="3">
    <source>
        <dbReference type="EMBL" id="QEA14169.1"/>
    </source>
</evidence>